<evidence type="ECO:0000256" key="2">
    <source>
        <dbReference type="ARBA" id="ARBA00022803"/>
    </source>
</evidence>
<reference evidence="5 6" key="1">
    <citation type="submission" date="2007-06" db="EMBL/GenBank/DDBJ databases">
        <title>The Genome Sequence of Coccidioides posadasii RMSCC_3488.</title>
        <authorList>
            <consortium name="Coccidioides Genome Resources Consortium"/>
            <consortium name="The Broad Institute Genome Sequencing Platform"/>
            <person name="Henn M.R."/>
            <person name="Sykes S."/>
            <person name="Young S."/>
            <person name="Jaffe D."/>
            <person name="Berlin A."/>
            <person name="Alvarez P."/>
            <person name="Butler J."/>
            <person name="Gnerre S."/>
            <person name="Grabherr M."/>
            <person name="Mauceli E."/>
            <person name="Brockman W."/>
            <person name="Kodira C."/>
            <person name="Alvarado L."/>
            <person name="Zeng Q."/>
            <person name="Crawford M."/>
            <person name="Antoine C."/>
            <person name="Devon K."/>
            <person name="Galgiani J."/>
            <person name="Orsborn K."/>
            <person name="Lewis M.L."/>
            <person name="Nusbaum C."/>
            <person name="Galagan J."/>
            <person name="Birren B."/>
        </authorList>
    </citation>
    <scope>NUCLEOTIDE SEQUENCE [LARGE SCALE GENOMIC DNA]</scope>
    <source>
        <strain evidence="5 6">RMSCC 3488</strain>
    </source>
</reference>
<protein>
    <recommendedName>
        <fullName evidence="7">Peroxin 20</fullName>
    </recommendedName>
</protein>
<organism evidence="5 6">
    <name type="scientific">Coccidioides posadasii RMSCC 3488</name>
    <dbReference type="NCBI Taxonomy" id="454284"/>
    <lineage>
        <taxon>Eukaryota</taxon>
        <taxon>Fungi</taxon>
        <taxon>Dikarya</taxon>
        <taxon>Ascomycota</taxon>
        <taxon>Pezizomycotina</taxon>
        <taxon>Eurotiomycetes</taxon>
        <taxon>Eurotiomycetidae</taxon>
        <taxon>Onygenales</taxon>
        <taxon>Onygenaceae</taxon>
        <taxon>Coccidioides</taxon>
    </lineage>
</organism>
<dbReference type="PANTHER" id="PTHR10130">
    <property type="entry name" value="PEROXISOMAL TARGETING SIGNAL 1 RECEPTOR PEX5"/>
    <property type="match status" value="1"/>
</dbReference>
<dbReference type="OrthoDB" id="5407351at2759"/>
<feature type="compositionally biased region" description="Basic and acidic residues" evidence="4">
    <location>
        <begin position="307"/>
        <end position="317"/>
    </location>
</feature>
<dbReference type="GO" id="GO:0005829">
    <property type="term" value="C:cytosol"/>
    <property type="evidence" value="ECO:0007669"/>
    <property type="project" value="TreeGrafter"/>
</dbReference>
<dbReference type="Proteomes" id="UP000054567">
    <property type="component" value="Unassembled WGS sequence"/>
</dbReference>
<feature type="coiled-coil region" evidence="3">
    <location>
        <begin position="197"/>
        <end position="224"/>
    </location>
</feature>
<dbReference type="PANTHER" id="PTHR10130:SF4">
    <property type="entry name" value="MICROBODY (PEROXISOME) BIOGENESIS PROTEIN PEROXIN 20 (EUROFUNG)"/>
    <property type="match status" value="1"/>
</dbReference>
<keyword evidence="2" id="KW-0802">TPR repeat</keyword>
<dbReference type="Gene3D" id="6.10.280.230">
    <property type="match status" value="1"/>
</dbReference>
<evidence type="ECO:0000256" key="4">
    <source>
        <dbReference type="SAM" id="MobiDB-lite"/>
    </source>
</evidence>
<evidence type="ECO:0000313" key="6">
    <source>
        <dbReference type="Proteomes" id="UP000054567"/>
    </source>
</evidence>
<keyword evidence="1" id="KW-0677">Repeat</keyword>
<dbReference type="GO" id="GO:0016560">
    <property type="term" value="P:protein import into peroxisome matrix, docking"/>
    <property type="evidence" value="ECO:0007669"/>
    <property type="project" value="TreeGrafter"/>
</dbReference>
<dbReference type="EMBL" id="DS268114">
    <property type="protein sequence ID" value="KMM73559.1"/>
    <property type="molecule type" value="Genomic_DNA"/>
</dbReference>
<reference evidence="6" key="3">
    <citation type="journal article" date="2010" name="Genome Res.">
        <title>Population genomic sequencing of Coccidioides fungi reveals recent hybridization and transposon control.</title>
        <authorList>
            <person name="Neafsey D.E."/>
            <person name="Barker B.M."/>
            <person name="Sharpton T.J."/>
            <person name="Stajich J.E."/>
            <person name="Park D.J."/>
            <person name="Whiston E."/>
            <person name="Hung C.-Y."/>
            <person name="McMahan C."/>
            <person name="White J."/>
            <person name="Sykes S."/>
            <person name="Heiman D."/>
            <person name="Young S."/>
            <person name="Zeng Q."/>
            <person name="Abouelleil A."/>
            <person name="Aftuck L."/>
            <person name="Bessette D."/>
            <person name="Brown A."/>
            <person name="FitzGerald M."/>
            <person name="Lui A."/>
            <person name="Macdonald J.P."/>
            <person name="Priest M."/>
            <person name="Orbach M.J."/>
            <person name="Galgiani J.N."/>
            <person name="Kirkland T.N."/>
            <person name="Cole G.T."/>
            <person name="Birren B.W."/>
            <person name="Henn M.R."/>
            <person name="Taylor J.W."/>
            <person name="Rounsley S.D."/>
        </authorList>
    </citation>
    <scope>NUCLEOTIDE SEQUENCE [LARGE SCALE GENOMIC DNA]</scope>
    <source>
        <strain evidence="6">RMSCC 3488</strain>
    </source>
</reference>
<proteinExistence type="predicted"/>
<feature type="compositionally biased region" description="Polar residues" evidence="4">
    <location>
        <begin position="18"/>
        <end position="47"/>
    </location>
</feature>
<dbReference type="AlphaFoldDB" id="A0A0J6FWG7"/>
<feature type="region of interest" description="Disordered" evidence="4">
    <location>
        <begin position="18"/>
        <end position="51"/>
    </location>
</feature>
<reference evidence="6" key="2">
    <citation type="journal article" date="2009" name="Genome Res.">
        <title>Comparative genomic analyses of the human fungal pathogens Coccidioides and their relatives.</title>
        <authorList>
            <person name="Sharpton T.J."/>
            <person name="Stajich J.E."/>
            <person name="Rounsley S.D."/>
            <person name="Gardner M.J."/>
            <person name="Wortman J.R."/>
            <person name="Jordar V.S."/>
            <person name="Maiti R."/>
            <person name="Kodira C.D."/>
            <person name="Neafsey D.E."/>
            <person name="Zeng Q."/>
            <person name="Hung C.-Y."/>
            <person name="McMahan C."/>
            <person name="Muszewska A."/>
            <person name="Grynberg M."/>
            <person name="Mandel M.A."/>
            <person name="Kellner E.M."/>
            <person name="Barker B.M."/>
            <person name="Galgiani J.N."/>
            <person name="Orbach M.J."/>
            <person name="Kirkland T.N."/>
            <person name="Cole G.T."/>
            <person name="Henn M.R."/>
            <person name="Birren B.W."/>
            <person name="Taylor J.W."/>
        </authorList>
    </citation>
    <scope>NUCLEOTIDE SEQUENCE [LARGE SCALE GENOMIC DNA]</scope>
    <source>
        <strain evidence="6">RMSCC 3488</strain>
    </source>
</reference>
<dbReference type="GO" id="GO:0005778">
    <property type="term" value="C:peroxisomal membrane"/>
    <property type="evidence" value="ECO:0007669"/>
    <property type="project" value="TreeGrafter"/>
</dbReference>
<evidence type="ECO:0000256" key="3">
    <source>
        <dbReference type="SAM" id="Coils"/>
    </source>
</evidence>
<gene>
    <name evidence="5" type="ORF">CPAG_09846</name>
</gene>
<dbReference type="InterPro" id="IPR024111">
    <property type="entry name" value="PEX5/PEX5L"/>
</dbReference>
<name>A0A0J6FWG7_COCPO</name>
<dbReference type="GO" id="GO:0005052">
    <property type="term" value="F:peroxisome matrix targeting signal-1 binding"/>
    <property type="evidence" value="ECO:0007669"/>
    <property type="project" value="TreeGrafter"/>
</dbReference>
<dbReference type="VEuPathDB" id="FungiDB:CPAG_09846"/>
<feature type="region of interest" description="Disordered" evidence="4">
    <location>
        <begin position="294"/>
        <end position="337"/>
    </location>
</feature>
<evidence type="ECO:0008006" key="7">
    <source>
        <dbReference type="Google" id="ProtNLM"/>
    </source>
</evidence>
<sequence length="407" mass="44997">MADALCGPSNALQNFQKHASTDRTLQQDRISSRHTPTQGFRSRNPNEGTLDPEFQAFESGLSGPAVPDIHSPPVFHERGPALSPLNHHPQNSGWAADFQNLHISAPSPSVVQHRLQAQVAVHAPVSSSWHNEFINQAQPNLQNPIPQKQMMHSPMANMPYQPMNTFGTNHTDQSHILESQNSQPVEVFDEVAFEAAFAEARAEVELQENKLQELENETLNEEISLEPIKIGSDTIPAQQPVTDEAEELARTAGQLLESVSHDKSQKFKESNFLALMRQLRDREVTVEGDEFRQAAQPLHPGGPYYPEQRKLSRRSDAEDSQNTFIHHDDTNTRPLSSNIKGARKISSETTCAVSAGAVSNVFQGRLNSAADNSPLRGVWAPSLVNPRVGFPVPCLSPHCLESHDIII</sequence>
<keyword evidence="3" id="KW-0175">Coiled coil</keyword>
<accession>A0A0J6FWG7</accession>
<evidence type="ECO:0000256" key="1">
    <source>
        <dbReference type="ARBA" id="ARBA00022737"/>
    </source>
</evidence>
<evidence type="ECO:0000313" key="5">
    <source>
        <dbReference type="EMBL" id="KMM73559.1"/>
    </source>
</evidence>